<dbReference type="SUPFAM" id="SSF81301">
    <property type="entry name" value="Nucleotidyltransferase"/>
    <property type="match status" value="1"/>
</dbReference>
<feature type="region of interest" description="Disordered" evidence="5">
    <location>
        <begin position="583"/>
        <end position="624"/>
    </location>
</feature>
<dbReference type="Gene3D" id="3.90.1140.10">
    <property type="entry name" value="Cyclic phosphodiesterase"/>
    <property type="match status" value="1"/>
</dbReference>
<dbReference type="SUPFAM" id="SSF55144">
    <property type="entry name" value="LigT-like"/>
    <property type="match status" value="1"/>
</dbReference>
<dbReference type="EMBL" id="BONW01000012">
    <property type="protein sequence ID" value="GIG87613.1"/>
    <property type="molecule type" value="Genomic_DNA"/>
</dbReference>
<dbReference type="InterPro" id="IPR036691">
    <property type="entry name" value="Endo/exonu/phosph_ase_sf"/>
</dbReference>
<feature type="domain" description="Poly(A) polymerase central" evidence="8">
    <location>
        <begin position="762"/>
        <end position="891"/>
    </location>
</feature>
<comment type="caution">
    <text evidence="9">The sequence shown here is derived from an EMBL/GenBank/DDBJ whole genome shotgun (WGS) entry which is preliminary data.</text>
</comment>
<dbReference type="InterPro" id="IPR043519">
    <property type="entry name" value="NT_sf"/>
</dbReference>
<dbReference type="InterPro" id="IPR040459">
    <property type="entry name" value="MJ1316"/>
</dbReference>
<dbReference type="PANTHER" id="PTHR10682">
    <property type="entry name" value="POLY A POLYMERASE"/>
    <property type="match status" value="1"/>
</dbReference>
<keyword evidence="1" id="KW-0507">mRNA processing</keyword>
<keyword evidence="3" id="KW-0547">Nucleotide-binding</keyword>
<feature type="compositionally biased region" description="Low complexity" evidence="5">
    <location>
        <begin position="828"/>
        <end position="844"/>
    </location>
</feature>
<feature type="domain" description="Endonuclease/exonuclease/phosphatase" evidence="6">
    <location>
        <begin position="129"/>
        <end position="363"/>
    </location>
</feature>
<evidence type="ECO:0000256" key="5">
    <source>
        <dbReference type="SAM" id="MobiDB-lite"/>
    </source>
</evidence>
<gene>
    <name evidence="9" type="ORF">Pen02_25490</name>
</gene>
<keyword evidence="2" id="KW-0808">Transferase</keyword>
<evidence type="ECO:0000259" key="6">
    <source>
        <dbReference type="Pfam" id="PF03372"/>
    </source>
</evidence>
<reference evidence="9 10" key="1">
    <citation type="submission" date="2021-01" db="EMBL/GenBank/DDBJ databases">
        <title>Whole genome shotgun sequence of Plantactinospora endophytica NBRC 110450.</title>
        <authorList>
            <person name="Komaki H."/>
            <person name="Tamura T."/>
        </authorList>
    </citation>
    <scope>NUCLEOTIDE SEQUENCE [LARGE SCALE GENOMIC DNA]</scope>
    <source>
        <strain evidence="9 10">NBRC 110450</strain>
    </source>
</reference>
<dbReference type="SUPFAM" id="SSF56219">
    <property type="entry name" value="DNase I-like"/>
    <property type="match status" value="1"/>
</dbReference>
<dbReference type="InterPro" id="IPR005135">
    <property type="entry name" value="Endo/exonuclease/phosphatase"/>
</dbReference>
<dbReference type="InterPro" id="IPR007012">
    <property type="entry name" value="PolA_pol_cen_dom"/>
</dbReference>
<evidence type="ECO:0000256" key="2">
    <source>
        <dbReference type="ARBA" id="ARBA00022679"/>
    </source>
</evidence>
<evidence type="ECO:0000313" key="9">
    <source>
        <dbReference type="EMBL" id="GIG87613.1"/>
    </source>
</evidence>
<dbReference type="Pfam" id="PF04928">
    <property type="entry name" value="PAP_central"/>
    <property type="match status" value="1"/>
</dbReference>
<evidence type="ECO:0000313" key="10">
    <source>
        <dbReference type="Proteomes" id="UP000646749"/>
    </source>
</evidence>
<dbReference type="SUPFAM" id="SSF81631">
    <property type="entry name" value="PAP/OAS1 substrate-binding domain"/>
    <property type="match status" value="1"/>
</dbReference>
<evidence type="ECO:0008006" key="11">
    <source>
        <dbReference type="Google" id="ProtNLM"/>
    </source>
</evidence>
<dbReference type="Gene3D" id="1.10.1410.10">
    <property type="match status" value="1"/>
</dbReference>
<feature type="domain" description="MJ1316 RNA cyclic group end recognition" evidence="7">
    <location>
        <begin position="1"/>
        <end position="65"/>
    </location>
</feature>
<dbReference type="RefSeq" id="WP_203866171.1">
    <property type="nucleotide sequence ID" value="NZ_BONW01000012.1"/>
</dbReference>
<dbReference type="Gene3D" id="3.60.10.10">
    <property type="entry name" value="Endonuclease/exonuclease/phosphatase"/>
    <property type="match status" value="1"/>
</dbReference>
<sequence>MRTSEEIYHRIRWDPRFDPARFVLGVNVRGTAPKRVPLPAFTPGGDIPWHRVLFIEADGEVVWDRVAGLDRIDSARAGRSRVARLLRAPIFTAGTPVRWSAAPTEGWHPAPARSGIPAHPGGPARLRVLTWNTLWDRYDSDRIDTVRRRPLLLAALDRADVDVIALQEVEADLLHLLLGTPWVRAGYTVDTDPTGRDVDDTGLLLLSRLPVREAGRHPLGPHKGVAAITVETAAGPVVVVATHLTSDHTEGGAARRQVELARLAEALAGIDGPVVLLGDFNDGGTGPGVLPEVRDAWADVHGAGDRTPTFDPLVNPLAAVSSLSGRPARLDRVLLRGTGLRADAAVLLGDAPATPDGLFVSDHYGVAVDVVLADPSGQHEPPGADGQPHAGTGRPGVDALPTARTAVAWLPPAACRPAIEEIRRRYDPQVDRWPPHVNLLYGFVPESAFAQAAALLAEVAAATAPFPVRLAGVRDFAHRDHHTVWLDPAAAGPQPWTGLWSALVRAFPQCRGHLDGYVPHLTLGRVPDPGPLVADLVARLGDTSTQVGDLVLLSRRGTEPMRPRAAITLGTGELRWLDAEPAGSLDAEPADPDPTGWPATGPGPSRSGSGADDPGVPGEERPDPLTSQVLSRLRDGLPEAVVHVVGSRRLGCALPGADLDLVLALPGELDLSAVQARVRAGLPAATGLRQVVGARVPGLRMRVGDRDVDLVVAASGNVPVAAAVARRAELGTASAVALSAVGDAEALLAAVHPHRSAFVGLARQVKAWARVRGLDSAPFGGLPGLAWTVLAARTVRQAGDLPPAELLRQFFADWAAWDWRTPIALHPTDGPADGHADGPAGVDGLSTGPDTDSPVRILTPSAPVRFCSGQVSVAGRDLLTRELYAAWELLDATPAAPDPAAALLTPPPLHRRHASWAVVTVRAVRGEAFTATLGRVRGRIVALLAALERAGTAEPHAWPRPFETAPDLTRYAIGLGPAAPDPIRFAEAVAGWTAGLPGAGVDRLAGGEVPTLR</sequence>
<evidence type="ECO:0000256" key="1">
    <source>
        <dbReference type="ARBA" id="ARBA00022664"/>
    </source>
</evidence>
<name>A0ABQ4DYU3_9ACTN</name>
<dbReference type="CDD" id="cd09080">
    <property type="entry name" value="TDP2"/>
    <property type="match status" value="1"/>
</dbReference>
<organism evidence="9 10">
    <name type="scientific">Plantactinospora endophytica</name>
    <dbReference type="NCBI Taxonomy" id="673535"/>
    <lineage>
        <taxon>Bacteria</taxon>
        <taxon>Bacillati</taxon>
        <taxon>Actinomycetota</taxon>
        <taxon>Actinomycetes</taxon>
        <taxon>Micromonosporales</taxon>
        <taxon>Micromonosporaceae</taxon>
        <taxon>Plantactinospora</taxon>
    </lineage>
</organism>
<protein>
    <recommendedName>
        <fullName evidence="11">Polynucleotide adenylyltransferase</fullName>
    </recommendedName>
</protein>
<feature type="region of interest" description="Disordered" evidence="5">
    <location>
        <begin position="374"/>
        <end position="395"/>
    </location>
</feature>
<feature type="region of interest" description="Disordered" evidence="5">
    <location>
        <begin position="828"/>
        <end position="854"/>
    </location>
</feature>
<dbReference type="Pfam" id="PF04457">
    <property type="entry name" value="MJ1316"/>
    <property type="match status" value="1"/>
</dbReference>
<proteinExistence type="predicted"/>
<dbReference type="Pfam" id="PF03372">
    <property type="entry name" value="Exo_endo_phos"/>
    <property type="match status" value="1"/>
</dbReference>
<keyword evidence="10" id="KW-1185">Reference proteome</keyword>
<dbReference type="Proteomes" id="UP000646749">
    <property type="component" value="Unassembled WGS sequence"/>
</dbReference>
<evidence type="ECO:0000259" key="7">
    <source>
        <dbReference type="Pfam" id="PF04457"/>
    </source>
</evidence>
<evidence type="ECO:0000259" key="8">
    <source>
        <dbReference type="Pfam" id="PF04928"/>
    </source>
</evidence>
<dbReference type="PANTHER" id="PTHR10682:SF10">
    <property type="entry name" value="POLYNUCLEOTIDE ADENYLYLTRANSFERASE"/>
    <property type="match status" value="1"/>
</dbReference>
<dbReference type="InterPro" id="IPR009097">
    <property type="entry name" value="Cyclic_Pdiesterase"/>
</dbReference>
<keyword evidence="4" id="KW-0067">ATP-binding</keyword>
<dbReference type="Pfam" id="PF13563">
    <property type="entry name" value="2_5_RNA_ligase2"/>
    <property type="match status" value="1"/>
</dbReference>
<evidence type="ECO:0000256" key="4">
    <source>
        <dbReference type="ARBA" id="ARBA00022840"/>
    </source>
</evidence>
<evidence type="ECO:0000256" key="3">
    <source>
        <dbReference type="ARBA" id="ARBA00022741"/>
    </source>
</evidence>
<dbReference type="Gene3D" id="3.30.460.10">
    <property type="entry name" value="Beta Polymerase, domain 2"/>
    <property type="match status" value="1"/>
</dbReference>
<accession>A0ABQ4DYU3</accession>